<evidence type="ECO:0000313" key="2">
    <source>
        <dbReference type="Proteomes" id="UP000790709"/>
    </source>
</evidence>
<sequence length="126" mass="14375">MMVEFFGGRPTRTRTRDTAPPAYSQEGECEKLPSYCECAPEPVTLARYLFIYGFFFPVFWVVGIAILFSPLRATPDWEMGKTEDEKKQLLSEMRAAEVKWAQRCLLATLTLLFAIAILVLIVIFAK</sequence>
<protein>
    <submittedName>
        <fullName evidence="1">Uncharacterized protein</fullName>
    </submittedName>
</protein>
<name>A0ACB8BF50_9AGAM</name>
<evidence type="ECO:0000313" key="1">
    <source>
        <dbReference type="EMBL" id="KAH7924326.1"/>
    </source>
</evidence>
<keyword evidence="2" id="KW-1185">Reference proteome</keyword>
<dbReference type="Proteomes" id="UP000790709">
    <property type="component" value="Unassembled WGS sequence"/>
</dbReference>
<reference evidence="1" key="1">
    <citation type="journal article" date="2021" name="New Phytol.">
        <title>Evolutionary innovations through gain and loss of genes in the ectomycorrhizal Boletales.</title>
        <authorList>
            <person name="Wu G."/>
            <person name="Miyauchi S."/>
            <person name="Morin E."/>
            <person name="Kuo A."/>
            <person name="Drula E."/>
            <person name="Varga T."/>
            <person name="Kohler A."/>
            <person name="Feng B."/>
            <person name="Cao Y."/>
            <person name="Lipzen A."/>
            <person name="Daum C."/>
            <person name="Hundley H."/>
            <person name="Pangilinan J."/>
            <person name="Johnson J."/>
            <person name="Barry K."/>
            <person name="LaButti K."/>
            <person name="Ng V."/>
            <person name="Ahrendt S."/>
            <person name="Min B."/>
            <person name="Choi I.G."/>
            <person name="Park H."/>
            <person name="Plett J.M."/>
            <person name="Magnuson J."/>
            <person name="Spatafora J.W."/>
            <person name="Nagy L.G."/>
            <person name="Henrissat B."/>
            <person name="Grigoriev I.V."/>
            <person name="Yang Z.L."/>
            <person name="Xu J."/>
            <person name="Martin F.M."/>
        </authorList>
    </citation>
    <scope>NUCLEOTIDE SEQUENCE</scope>
    <source>
        <strain evidence="1">KUC20120723A-06</strain>
    </source>
</reference>
<accession>A0ACB8BF50</accession>
<organism evidence="1 2">
    <name type="scientific">Leucogyrophana mollusca</name>
    <dbReference type="NCBI Taxonomy" id="85980"/>
    <lineage>
        <taxon>Eukaryota</taxon>
        <taxon>Fungi</taxon>
        <taxon>Dikarya</taxon>
        <taxon>Basidiomycota</taxon>
        <taxon>Agaricomycotina</taxon>
        <taxon>Agaricomycetes</taxon>
        <taxon>Agaricomycetidae</taxon>
        <taxon>Boletales</taxon>
        <taxon>Boletales incertae sedis</taxon>
        <taxon>Leucogyrophana</taxon>
    </lineage>
</organism>
<proteinExistence type="predicted"/>
<dbReference type="EMBL" id="MU266427">
    <property type="protein sequence ID" value="KAH7924326.1"/>
    <property type="molecule type" value="Genomic_DNA"/>
</dbReference>
<comment type="caution">
    <text evidence="1">The sequence shown here is derived from an EMBL/GenBank/DDBJ whole genome shotgun (WGS) entry which is preliminary data.</text>
</comment>
<gene>
    <name evidence="1" type="ORF">BV22DRAFT_1035218</name>
</gene>